<dbReference type="Proteomes" id="UP000679307">
    <property type="component" value="Chromosome"/>
</dbReference>
<dbReference type="EMBL" id="CP075371">
    <property type="protein sequence ID" value="QVT80069.1"/>
    <property type="molecule type" value="Genomic_DNA"/>
</dbReference>
<evidence type="ECO:0000313" key="7">
    <source>
        <dbReference type="EMBL" id="QVT80069.1"/>
    </source>
</evidence>
<dbReference type="Gene3D" id="2.40.50.140">
    <property type="entry name" value="Nucleic acid-binding proteins"/>
    <property type="match status" value="1"/>
</dbReference>
<dbReference type="Pfam" id="PF01957">
    <property type="entry name" value="NfeD"/>
    <property type="match status" value="1"/>
</dbReference>
<comment type="subcellular location">
    <subcellularLocation>
        <location evidence="1">Membrane</location>
        <topology evidence="1">Multi-pass membrane protein</topology>
    </subcellularLocation>
</comment>
<proteinExistence type="predicted"/>
<keyword evidence="8" id="KW-1185">Reference proteome</keyword>
<evidence type="ECO:0000313" key="8">
    <source>
        <dbReference type="Proteomes" id="UP000679307"/>
    </source>
</evidence>
<dbReference type="RefSeq" id="WP_214055683.1">
    <property type="nucleotide sequence ID" value="NZ_BAAAHS010000220.1"/>
</dbReference>
<evidence type="ECO:0000259" key="6">
    <source>
        <dbReference type="Pfam" id="PF01957"/>
    </source>
</evidence>
<dbReference type="SUPFAM" id="SSF141322">
    <property type="entry name" value="NfeD domain-like"/>
    <property type="match status" value="1"/>
</dbReference>
<feature type="transmembrane region" description="Helical" evidence="5">
    <location>
        <begin position="12"/>
        <end position="36"/>
    </location>
</feature>
<evidence type="ECO:0000256" key="3">
    <source>
        <dbReference type="ARBA" id="ARBA00022989"/>
    </source>
</evidence>
<keyword evidence="4 5" id="KW-0472">Membrane</keyword>
<dbReference type="InterPro" id="IPR012340">
    <property type="entry name" value="NA-bd_OB-fold"/>
</dbReference>
<gene>
    <name evidence="7" type="ORF">ENKNEFLB_02460</name>
</gene>
<protein>
    <recommendedName>
        <fullName evidence="6">NfeD-like C-terminal domain-containing protein</fullName>
    </recommendedName>
</protein>
<organism evidence="7 8">
    <name type="scientific">Nocardioides aquaticus</name>
    <dbReference type="NCBI Taxonomy" id="160826"/>
    <lineage>
        <taxon>Bacteria</taxon>
        <taxon>Bacillati</taxon>
        <taxon>Actinomycetota</taxon>
        <taxon>Actinomycetes</taxon>
        <taxon>Propionibacteriales</taxon>
        <taxon>Nocardioidaceae</taxon>
        <taxon>Nocardioides</taxon>
    </lineage>
</organism>
<accession>A0ABX8EHT6</accession>
<dbReference type="InterPro" id="IPR052165">
    <property type="entry name" value="Membrane_assoc_protease"/>
</dbReference>
<evidence type="ECO:0000256" key="5">
    <source>
        <dbReference type="SAM" id="Phobius"/>
    </source>
</evidence>
<sequence length="153" mass="15699">MDWLSENAWTVWLGLTVALGAAEMLSLDFVLVMLAVGAGGGLVVALAGGPVVLQVVIAAITAVGMLALVRPPVLRHLKSGPELSLGHGKLVGSRGTVTVAVTGLTAGRVRLGGEEWSAAPYDEHLTIAAGETVEVFEIRGATAYVHPVPTLEA</sequence>
<keyword evidence="2 5" id="KW-0812">Transmembrane</keyword>
<name>A0ABX8EHT6_9ACTN</name>
<dbReference type="PANTHER" id="PTHR33507:SF3">
    <property type="entry name" value="INNER MEMBRANE PROTEIN YBBJ"/>
    <property type="match status" value="1"/>
</dbReference>
<evidence type="ECO:0000256" key="2">
    <source>
        <dbReference type="ARBA" id="ARBA00022692"/>
    </source>
</evidence>
<evidence type="ECO:0000256" key="4">
    <source>
        <dbReference type="ARBA" id="ARBA00023136"/>
    </source>
</evidence>
<feature type="transmembrane region" description="Helical" evidence="5">
    <location>
        <begin position="42"/>
        <end position="69"/>
    </location>
</feature>
<reference evidence="7 8" key="1">
    <citation type="submission" date="2021-05" db="EMBL/GenBank/DDBJ databases">
        <title>Complete genome of Nocardioides aquaticus KCTC 9944T isolated from meromictic and hypersaline Ekho Lake, Antarctica.</title>
        <authorList>
            <person name="Hwang K."/>
            <person name="Kim K.M."/>
            <person name="Choe H."/>
        </authorList>
    </citation>
    <scope>NUCLEOTIDE SEQUENCE [LARGE SCALE GENOMIC DNA]</scope>
    <source>
        <strain evidence="7 8">KCTC 9944</strain>
    </source>
</reference>
<feature type="domain" description="NfeD-like C-terminal" evidence="6">
    <location>
        <begin position="89"/>
        <end position="147"/>
    </location>
</feature>
<keyword evidence="3 5" id="KW-1133">Transmembrane helix</keyword>
<evidence type="ECO:0000256" key="1">
    <source>
        <dbReference type="ARBA" id="ARBA00004141"/>
    </source>
</evidence>
<dbReference type="PANTHER" id="PTHR33507">
    <property type="entry name" value="INNER MEMBRANE PROTEIN YBBJ"/>
    <property type="match status" value="1"/>
</dbReference>
<dbReference type="InterPro" id="IPR002810">
    <property type="entry name" value="NfeD-like_C"/>
</dbReference>